<evidence type="ECO:0000313" key="2">
    <source>
        <dbReference type="EMBL" id="PBK66349.1"/>
    </source>
</evidence>
<name>A0A2H3B611_9AGAR</name>
<evidence type="ECO:0000256" key="1">
    <source>
        <dbReference type="SAM" id="MobiDB-lite"/>
    </source>
</evidence>
<protein>
    <recommendedName>
        <fullName evidence="4">Integrase zinc-binding domain-containing protein</fullName>
    </recommendedName>
</protein>
<evidence type="ECO:0000313" key="3">
    <source>
        <dbReference type="Proteomes" id="UP000218334"/>
    </source>
</evidence>
<reference evidence="3" key="1">
    <citation type="journal article" date="2017" name="Nat. Ecol. Evol.">
        <title>Genome expansion and lineage-specific genetic innovations in the forest pathogenic fungi Armillaria.</title>
        <authorList>
            <person name="Sipos G."/>
            <person name="Prasanna A.N."/>
            <person name="Walter M.C."/>
            <person name="O'Connor E."/>
            <person name="Balint B."/>
            <person name="Krizsan K."/>
            <person name="Kiss B."/>
            <person name="Hess J."/>
            <person name="Varga T."/>
            <person name="Slot J."/>
            <person name="Riley R."/>
            <person name="Boka B."/>
            <person name="Rigling D."/>
            <person name="Barry K."/>
            <person name="Lee J."/>
            <person name="Mihaltcheva S."/>
            <person name="LaButti K."/>
            <person name="Lipzen A."/>
            <person name="Waldron R."/>
            <person name="Moloney N.M."/>
            <person name="Sperisen C."/>
            <person name="Kredics L."/>
            <person name="Vagvoelgyi C."/>
            <person name="Patrignani A."/>
            <person name="Fitzpatrick D."/>
            <person name="Nagy I."/>
            <person name="Doyle S."/>
            <person name="Anderson J.B."/>
            <person name="Grigoriev I.V."/>
            <person name="Gueldener U."/>
            <person name="Muensterkoetter M."/>
            <person name="Nagy L.G."/>
        </authorList>
    </citation>
    <scope>NUCLEOTIDE SEQUENCE [LARGE SCALE GENOMIC DNA]</scope>
    <source>
        <strain evidence="3">28-4</strain>
    </source>
</reference>
<evidence type="ECO:0008006" key="4">
    <source>
        <dbReference type="Google" id="ProtNLM"/>
    </source>
</evidence>
<feature type="region of interest" description="Disordered" evidence="1">
    <location>
        <begin position="1"/>
        <end position="25"/>
    </location>
</feature>
<sequence length="296" mass="33563">MYSVSNTNKSTTRRTQRARPSKPKIPLYPSVSISQSFTISPNSPPLLEDPSFLSLETFKQIQGKLEREASLFGDKIPCTPTTPFFVERRVLFYLNTTKACVPLWDRKSHTEVFRDFDLEPASPDNIDHDTAIRIIPSHRKSLRAMVLRYQTKLVASWSQLYAIFMRHHVKNDHCCAEETFISISTVYAFVPRRVVDHIVEACRTCRRRSMIATPTTRTGLVDMTNRVIRNDPFPNALEKGKRRDTVDDGLNSSPIPTGTSLFGSPVSAFSPTTRKRAGRTLDLDSPIKRKVGVFST</sequence>
<dbReference type="Proteomes" id="UP000218334">
    <property type="component" value="Unassembled WGS sequence"/>
</dbReference>
<keyword evidence="3" id="KW-1185">Reference proteome</keyword>
<gene>
    <name evidence="2" type="ORF">ARMSODRAFT_362049</name>
</gene>
<organism evidence="2 3">
    <name type="scientific">Armillaria solidipes</name>
    <dbReference type="NCBI Taxonomy" id="1076256"/>
    <lineage>
        <taxon>Eukaryota</taxon>
        <taxon>Fungi</taxon>
        <taxon>Dikarya</taxon>
        <taxon>Basidiomycota</taxon>
        <taxon>Agaricomycotina</taxon>
        <taxon>Agaricomycetes</taxon>
        <taxon>Agaricomycetidae</taxon>
        <taxon>Agaricales</taxon>
        <taxon>Marasmiineae</taxon>
        <taxon>Physalacriaceae</taxon>
        <taxon>Armillaria</taxon>
    </lineage>
</organism>
<feature type="region of interest" description="Disordered" evidence="1">
    <location>
        <begin position="232"/>
        <end position="254"/>
    </location>
</feature>
<dbReference type="AlphaFoldDB" id="A0A2H3B611"/>
<accession>A0A2H3B611</accession>
<proteinExistence type="predicted"/>
<feature type="compositionally biased region" description="Polar residues" evidence="1">
    <location>
        <begin position="1"/>
        <end position="10"/>
    </location>
</feature>
<feature type="compositionally biased region" description="Basic residues" evidence="1">
    <location>
        <begin position="11"/>
        <end position="22"/>
    </location>
</feature>
<dbReference type="EMBL" id="KZ293441">
    <property type="protein sequence ID" value="PBK66349.1"/>
    <property type="molecule type" value="Genomic_DNA"/>
</dbReference>